<name>A0ABU9TTK5_9GAMM</name>
<comment type="caution">
    <text evidence="1">The sequence shown here is derived from an EMBL/GenBank/DDBJ whole genome shotgun (WGS) entry which is preliminary data.</text>
</comment>
<protein>
    <submittedName>
        <fullName evidence="1">Uncharacterized protein</fullName>
    </submittedName>
</protein>
<accession>A0ABU9TTK5</accession>
<dbReference type="Proteomes" id="UP001449225">
    <property type="component" value="Unassembled WGS sequence"/>
</dbReference>
<evidence type="ECO:0000313" key="1">
    <source>
        <dbReference type="EMBL" id="MEM5537041.1"/>
    </source>
</evidence>
<keyword evidence="2" id="KW-1185">Reference proteome</keyword>
<gene>
    <name evidence="1" type="ORF">WNY58_11620</name>
</gene>
<dbReference type="EMBL" id="JBBMRA010000010">
    <property type="protein sequence ID" value="MEM5537041.1"/>
    <property type="molecule type" value="Genomic_DNA"/>
</dbReference>
<reference evidence="1 2" key="1">
    <citation type="submission" date="2024-03" db="EMBL/GenBank/DDBJ databases">
        <title>Community enrichment and isolation of bacterial strains for fucoidan degradation.</title>
        <authorList>
            <person name="Sichert A."/>
        </authorList>
    </citation>
    <scope>NUCLEOTIDE SEQUENCE [LARGE SCALE GENOMIC DNA]</scope>
    <source>
        <strain evidence="1 2">AS76</strain>
    </source>
</reference>
<evidence type="ECO:0000313" key="2">
    <source>
        <dbReference type="Proteomes" id="UP001449225"/>
    </source>
</evidence>
<sequence>MSDNGNNTSTIQWASRFYADGVSDAEAIELIKGVYTAGLTSLQARFDQK</sequence>
<dbReference type="Gene3D" id="3.30.530.20">
    <property type="match status" value="1"/>
</dbReference>
<dbReference type="InterPro" id="IPR023393">
    <property type="entry name" value="START-like_dom_sf"/>
</dbReference>
<organism evidence="1 2">
    <name type="scientific">Neptuniibacter pectenicola</name>
    <dbReference type="NCBI Taxonomy" id="1806669"/>
    <lineage>
        <taxon>Bacteria</taxon>
        <taxon>Pseudomonadati</taxon>
        <taxon>Pseudomonadota</taxon>
        <taxon>Gammaproteobacteria</taxon>
        <taxon>Oceanospirillales</taxon>
        <taxon>Oceanospirillaceae</taxon>
        <taxon>Neptuniibacter</taxon>
    </lineage>
</organism>
<dbReference type="RefSeq" id="WP_342854596.1">
    <property type="nucleotide sequence ID" value="NZ_JBBMRA010000010.1"/>
</dbReference>
<proteinExistence type="predicted"/>